<reference evidence="1" key="2">
    <citation type="submission" date="2016-06" db="EMBL/GenBank/DDBJ databases">
        <title>The genome of a short-lived fish provides insights into sex chromosome evolution and the genetic control of aging.</title>
        <authorList>
            <person name="Reichwald K."/>
            <person name="Felder M."/>
            <person name="Petzold A."/>
            <person name="Koch P."/>
            <person name="Groth M."/>
            <person name="Platzer M."/>
        </authorList>
    </citation>
    <scope>NUCLEOTIDE SEQUENCE</scope>
    <source>
        <tissue evidence="1">Brain</tissue>
    </source>
</reference>
<accession>A0A1A8IK80</accession>
<evidence type="ECO:0000313" key="1">
    <source>
        <dbReference type="EMBL" id="SBQ97589.1"/>
    </source>
</evidence>
<dbReference type="AlphaFoldDB" id="A0A1A8IK80"/>
<feature type="non-terminal residue" evidence="1">
    <location>
        <position position="1"/>
    </location>
</feature>
<dbReference type="EMBL" id="HAED01011291">
    <property type="protein sequence ID" value="SBQ97589.1"/>
    <property type="molecule type" value="Transcribed_RNA"/>
</dbReference>
<gene>
    <name evidence="1" type="primary">Nfu_g_1_002146</name>
</gene>
<organism evidence="1">
    <name type="scientific">Nothobranchius kuhntae</name>
    <name type="common">Beira killifish</name>
    <dbReference type="NCBI Taxonomy" id="321403"/>
    <lineage>
        <taxon>Eukaryota</taxon>
        <taxon>Metazoa</taxon>
        <taxon>Chordata</taxon>
        <taxon>Craniata</taxon>
        <taxon>Vertebrata</taxon>
        <taxon>Euteleostomi</taxon>
        <taxon>Actinopterygii</taxon>
        <taxon>Neopterygii</taxon>
        <taxon>Teleostei</taxon>
        <taxon>Neoteleostei</taxon>
        <taxon>Acanthomorphata</taxon>
        <taxon>Ovalentaria</taxon>
        <taxon>Atherinomorphae</taxon>
        <taxon>Cyprinodontiformes</taxon>
        <taxon>Nothobranchiidae</taxon>
        <taxon>Nothobranchius</taxon>
    </lineage>
</organism>
<name>A0A1A8IK80_NOTKU</name>
<reference evidence="1" key="1">
    <citation type="submission" date="2016-05" db="EMBL/GenBank/DDBJ databases">
        <authorList>
            <person name="Lavstsen T."/>
            <person name="Jespersen J.S."/>
        </authorList>
    </citation>
    <scope>NUCLEOTIDE SEQUENCE</scope>
    <source>
        <tissue evidence="1">Brain</tissue>
    </source>
</reference>
<proteinExistence type="predicted"/>
<sequence length="65" mass="6924">VFPACFILSCPVPPTPPQVPLVHMTALLFKKETPGITLPASHAARPDRPLSNAHLPARTLLDSCA</sequence>
<protein>
    <submittedName>
        <fullName evidence="1">Uncharacterized protein</fullName>
    </submittedName>
</protein>
<feature type="non-terminal residue" evidence="1">
    <location>
        <position position="65"/>
    </location>
</feature>